<keyword evidence="10" id="KW-0067">ATP-binding</keyword>
<dbReference type="InterPro" id="IPR003594">
    <property type="entry name" value="HATPase_dom"/>
</dbReference>
<dbReference type="PRINTS" id="PR00344">
    <property type="entry name" value="BCTRLSENSOR"/>
</dbReference>
<organism evidence="17 18">
    <name type="scientific">Catenulispora pinistramenti</name>
    <dbReference type="NCBI Taxonomy" id="2705254"/>
    <lineage>
        <taxon>Bacteria</taxon>
        <taxon>Bacillati</taxon>
        <taxon>Actinomycetota</taxon>
        <taxon>Actinomycetes</taxon>
        <taxon>Catenulisporales</taxon>
        <taxon>Catenulisporaceae</taxon>
        <taxon>Catenulispora</taxon>
    </lineage>
</organism>
<dbReference type="CDD" id="cd16915">
    <property type="entry name" value="HATPase_DpiB-CitA-like"/>
    <property type="match status" value="1"/>
</dbReference>
<evidence type="ECO:0000256" key="11">
    <source>
        <dbReference type="ARBA" id="ARBA00022989"/>
    </source>
</evidence>
<feature type="domain" description="Histidine kinase" evidence="16">
    <location>
        <begin position="315"/>
        <end position="530"/>
    </location>
</feature>
<dbReference type="RefSeq" id="WP_212017671.1">
    <property type="nucleotide sequence ID" value="NZ_JAAFYZ010000179.1"/>
</dbReference>
<dbReference type="SMART" id="SM00387">
    <property type="entry name" value="HATPase_c"/>
    <property type="match status" value="1"/>
</dbReference>
<evidence type="ECO:0000256" key="3">
    <source>
        <dbReference type="ARBA" id="ARBA00012438"/>
    </source>
</evidence>
<evidence type="ECO:0000256" key="13">
    <source>
        <dbReference type="ARBA" id="ARBA00023136"/>
    </source>
</evidence>
<dbReference type="InterPro" id="IPR005467">
    <property type="entry name" value="His_kinase_dom"/>
</dbReference>
<evidence type="ECO:0000256" key="6">
    <source>
        <dbReference type="ARBA" id="ARBA00022679"/>
    </source>
</evidence>
<evidence type="ECO:0000259" key="16">
    <source>
        <dbReference type="PROSITE" id="PS50109"/>
    </source>
</evidence>
<evidence type="ECO:0000256" key="9">
    <source>
        <dbReference type="ARBA" id="ARBA00022777"/>
    </source>
</evidence>
<sequence length="550" mass="57687">MRRVRSRFSIATQVLLMQCVLVLLLTGAGSVAAVLQARATEHDGARRQVLSTAEAVAGAPSTVAALHTADPTVPLLPVTTALEKQAGVDFVVVMTTAGIRFTHPNPTLIGKTFVGHIAPAVAGKAFTENYRGSLGPSVRSVVPIRDPQAGNRVIGLVSVGITQHRLSALFARQLPMVVGISAAALALAVLGAYAVGRRVRRQTRGLGPVALAELYEHHDAVMHAMREGLLLLDPAGKLILANDEAVRLLDLPAARAGRTPAELGVDGSLGAVLAGGADETDGIHLTDNRVLTVNQSTARRAGRDLGTVVTLRDRTELQALTDELASVRGFAEALRASNHEAANRLHTVVTLIELDRASEAVRFATGELAAQQQLVDRLLTEVEEPVLAALVLGKVAQARERGIELGVGEVTAVRELPLPVTDAVTLVGNLIDNAVEAVAGPEGRTPKRVWIELSDDASGLTVRVADTGPGIPPELREEVFVRGFTTKAEAGRGLGLALVAQIVNRHHGSVTVSEADGGGAVLDVRIPRDARIPSDVGTPSDVRTPRQAGQ</sequence>
<protein>
    <recommendedName>
        <fullName evidence="3">histidine kinase</fullName>
        <ecNumber evidence="3">2.7.13.3</ecNumber>
    </recommendedName>
</protein>
<dbReference type="SUPFAM" id="SSF103190">
    <property type="entry name" value="Sensory domain-like"/>
    <property type="match status" value="1"/>
</dbReference>
<dbReference type="InterPro" id="IPR035965">
    <property type="entry name" value="PAS-like_dom_sf"/>
</dbReference>
<feature type="region of interest" description="Disordered" evidence="14">
    <location>
        <begin position="530"/>
        <end position="550"/>
    </location>
</feature>
<evidence type="ECO:0000313" key="17">
    <source>
        <dbReference type="EMBL" id="MBS2552259.1"/>
    </source>
</evidence>
<evidence type="ECO:0000256" key="10">
    <source>
        <dbReference type="ARBA" id="ARBA00022840"/>
    </source>
</evidence>
<keyword evidence="11 15" id="KW-1133">Transmembrane helix</keyword>
<dbReference type="GO" id="GO:0016301">
    <property type="term" value="F:kinase activity"/>
    <property type="evidence" value="ECO:0007669"/>
    <property type="project" value="UniProtKB-KW"/>
</dbReference>
<evidence type="ECO:0000256" key="2">
    <source>
        <dbReference type="ARBA" id="ARBA00004651"/>
    </source>
</evidence>
<dbReference type="InterPro" id="IPR036890">
    <property type="entry name" value="HATPase_C_sf"/>
</dbReference>
<dbReference type="EMBL" id="JAAFYZ010000179">
    <property type="protein sequence ID" value="MBS2552259.1"/>
    <property type="molecule type" value="Genomic_DNA"/>
</dbReference>
<dbReference type="PROSITE" id="PS50109">
    <property type="entry name" value="HIS_KIN"/>
    <property type="match status" value="1"/>
</dbReference>
<dbReference type="Gene3D" id="3.30.450.20">
    <property type="entry name" value="PAS domain"/>
    <property type="match status" value="2"/>
</dbReference>
<proteinExistence type="predicted"/>
<evidence type="ECO:0000256" key="8">
    <source>
        <dbReference type="ARBA" id="ARBA00022741"/>
    </source>
</evidence>
<evidence type="ECO:0000256" key="14">
    <source>
        <dbReference type="SAM" id="MobiDB-lite"/>
    </source>
</evidence>
<dbReference type="EC" id="2.7.13.3" evidence="3"/>
<comment type="subcellular location">
    <subcellularLocation>
        <location evidence="2">Cell membrane</location>
        <topology evidence="2">Multi-pass membrane protein</topology>
    </subcellularLocation>
</comment>
<comment type="catalytic activity">
    <reaction evidence="1">
        <text>ATP + protein L-histidine = ADP + protein N-phospho-L-histidine.</text>
        <dbReference type="EC" id="2.7.13.3"/>
    </reaction>
</comment>
<dbReference type="InterPro" id="IPR000014">
    <property type="entry name" value="PAS"/>
</dbReference>
<dbReference type="Gene3D" id="3.30.565.10">
    <property type="entry name" value="Histidine kinase-like ATPase, C-terminal domain"/>
    <property type="match status" value="1"/>
</dbReference>
<dbReference type="Pfam" id="PF02518">
    <property type="entry name" value="HATPase_c"/>
    <property type="match status" value="1"/>
</dbReference>
<evidence type="ECO:0000256" key="15">
    <source>
        <dbReference type="SAM" id="Phobius"/>
    </source>
</evidence>
<reference evidence="17 18" key="1">
    <citation type="submission" date="2020-02" db="EMBL/GenBank/DDBJ databases">
        <title>Acidophilic actinobacteria isolated from forest soil.</title>
        <authorList>
            <person name="Golinska P."/>
        </authorList>
    </citation>
    <scope>NUCLEOTIDE SEQUENCE [LARGE SCALE GENOMIC DNA]</scope>
    <source>
        <strain evidence="17 18">NL8</strain>
    </source>
</reference>
<name>A0ABS5L1Y7_9ACTN</name>
<keyword evidence="13 15" id="KW-0472">Membrane</keyword>
<dbReference type="SUPFAM" id="SSF55785">
    <property type="entry name" value="PYP-like sensor domain (PAS domain)"/>
    <property type="match status" value="1"/>
</dbReference>
<gene>
    <name evidence="17" type="ORF">KGQ19_35930</name>
</gene>
<keyword evidence="8" id="KW-0547">Nucleotide-binding</keyword>
<dbReference type="Proteomes" id="UP000730482">
    <property type="component" value="Unassembled WGS sequence"/>
</dbReference>
<keyword evidence="9 17" id="KW-0418">Kinase</keyword>
<dbReference type="Pfam" id="PF17203">
    <property type="entry name" value="sCache_3_2"/>
    <property type="match status" value="1"/>
</dbReference>
<keyword evidence="12" id="KW-0902">Two-component regulatory system</keyword>
<evidence type="ECO:0000313" key="18">
    <source>
        <dbReference type="Proteomes" id="UP000730482"/>
    </source>
</evidence>
<dbReference type="PANTHER" id="PTHR44936:SF9">
    <property type="entry name" value="SENSOR PROTEIN CREC"/>
    <property type="match status" value="1"/>
</dbReference>
<accession>A0ABS5L1Y7</accession>
<dbReference type="InterPro" id="IPR033463">
    <property type="entry name" value="sCache_3"/>
</dbReference>
<evidence type="ECO:0000256" key="7">
    <source>
        <dbReference type="ARBA" id="ARBA00022692"/>
    </source>
</evidence>
<evidence type="ECO:0000256" key="1">
    <source>
        <dbReference type="ARBA" id="ARBA00000085"/>
    </source>
</evidence>
<dbReference type="Pfam" id="PF13188">
    <property type="entry name" value="PAS_8"/>
    <property type="match status" value="1"/>
</dbReference>
<dbReference type="InterPro" id="IPR004358">
    <property type="entry name" value="Sig_transdc_His_kin-like_C"/>
</dbReference>
<evidence type="ECO:0000256" key="4">
    <source>
        <dbReference type="ARBA" id="ARBA00022475"/>
    </source>
</evidence>
<keyword evidence="5" id="KW-0597">Phosphoprotein</keyword>
<feature type="transmembrane region" description="Helical" evidence="15">
    <location>
        <begin position="174"/>
        <end position="195"/>
    </location>
</feature>
<dbReference type="SUPFAM" id="SSF55874">
    <property type="entry name" value="ATPase domain of HSP90 chaperone/DNA topoisomerase II/histidine kinase"/>
    <property type="match status" value="1"/>
</dbReference>
<keyword evidence="4" id="KW-1003">Cell membrane</keyword>
<evidence type="ECO:0000256" key="12">
    <source>
        <dbReference type="ARBA" id="ARBA00023012"/>
    </source>
</evidence>
<evidence type="ECO:0000256" key="5">
    <source>
        <dbReference type="ARBA" id="ARBA00022553"/>
    </source>
</evidence>
<keyword evidence="18" id="KW-1185">Reference proteome</keyword>
<keyword evidence="7 15" id="KW-0812">Transmembrane</keyword>
<keyword evidence="6" id="KW-0808">Transferase</keyword>
<dbReference type="InterPro" id="IPR050980">
    <property type="entry name" value="2C_sensor_his_kinase"/>
</dbReference>
<dbReference type="InterPro" id="IPR029151">
    <property type="entry name" value="Sensor-like_sf"/>
</dbReference>
<comment type="caution">
    <text evidence="17">The sequence shown here is derived from an EMBL/GenBank/DDBJ whole genome shotgun (WGS) entry which is preliminary data.</text>
</comment>
<dbReference type="PANTHER" id="PTHR44936">
    <property type="entry name" value="SENSOR PROTEIN CREC"/>
    <property type="match status" value="1"/>
</dbReference>